<keyword evidence="2" id="KW-1185">Reference proteome</keyword>
<dbReference type="InterPro" id="IPR052948">
    <property type="entry name" value="Low_temp-induced_all0457"/>
</dbReference>
<evidence type="ECO:0000313" key="2">
    <source>
        <dbReference type="Proteomes" id="UP000318681"/>
    </source>
</evidence>
<dbReference type="Proteomes" id="UP000318681">
    <property type="component" value="Unassembled WGS sequence"/>
</dbReference>
<dbReference type="OrthoDB" id="7204249at2"/>
<dbReference type="AlphaFoldDB" id="A0A558QVJ9"/>
<proteinExistence type="predicted"/>
<protein>
    <recommendedName>
        <fullName evidence="3">Low temperature-induced protein</fullName>
    </recommendedName>
</protein>
<dbReference type="PANTHER" id="PTHR36109">
    <property type="entry name" value="MEMBRANE PROTEIN-RELATED"/>
    <property type="match status" value="1"/>
</dbReference>
<dbReference type="PANTHER" id="PTHR36109:SF2">
    <property type="entry name" value="MEMBRANE PROTEIN"/>
    <property type="match status" value="1"/>
</dbReference>
<accession>A0A558QVJ9</accession>
<evidence type="ECO:0008006" key="3">
    <source>
        <dbReference type="Google" id="ProtNLM"/>
    </source>
</evidence>
<reference evidence="1 2" key="1">
    <citation type="submission" date="2019-07" db="EMBL/GenBank/DDBJ databases">
        <title>Sphingomonas solaris sp. nov., isolated from a solar panel from Boston, Massachusetts.</title>
        <authorList>
            <person name="Tanner K."/>
            <person name="Pascual J."/>
            <person name="Mancuso C."/>
            <person name="Pereto J."/>
            <person name="Khalil A."/>
            <person name="Vilanova C."/>
        </authorList>
    </citation>
    <scope>NUCLEOTIDE SEQUENCE [LARGE SCALE GENOMIC DNA]</scope>
    <source>
        <strain evidence="1 2">R4DWN</strain>
    </source>
</reference>
<dbReference type="RefSeq" id="WP_145154686.1">
    <property type="nucleotide sequence ID" value="NZ_VNIM01000096.1"/>
</dbReference>
<evidence type="ECO:0000313" key="1">
    <source>
        <dbReference type="EMBL" id="TVV71145.1"/>
    </source>
</evidence>
<gene>
    <name evidence="1" type="ORF">FOY91_17440</name>
</gene>
<organism evidence="1 2">
    <name type="scientific">Alterirhizorhabdus solaris</name>
    <dbReference type="NCBI Taxonomy" id="2529389"/>
    <lineage>
        <taxon>Bacteria</taxon>
        <taxon>Pseudomonadati</taxon>
        <taxon>Pseudomonadota</taxon>
        <taxon>Alphaproteobacteria</taxon>
        <taxon>Sphingomonadales</taxon>
        <taxon>Rhizorhabdaceae</taxon>
        <taxon>Alterirhizorhabdus</taxon>
    </lineage>
</organism>
<name>A0A558QVJ9_9SPHN</name>
<comment type="caution">
    <text evidence="1">The sequence shown here is derived from an EMBL/GenBank/DDBJ whole genome shotgun (WGS) entry which is preliminary data.</text>
</comment>
<sequence length="210" mass="21491">MAKTITRLFDDYSDAATAVRELERIGVPHDDLSIIASNADKAHDSDGTADLDDVNDRGDVSRGVSTGAVLGGVGGLLAGLGLLAIPGLGPIVAAGWLASTAVGAGIGAAGGAATGSIVGALKTAGHTDEEAHVYSEGVRRGGTLVSARVADGLVAEAEAVLERNRSVDATTRGSAYRERGWQSFDEQAPAFTTDEVAAERDRYRNNTNTL</sequence>
<dbReference type="EMBL" id="VNIM01000096">
    <property type="protein sequence ID" value="TVV71145.1"/>
    <property type="molecule type" value="Genomic_DNA"/>
</dbReference>